<name>A0AA39WQ67_9PEZI</name>
<dbReference type="Proteomes" id="UP001175000">
    <property type="component" value="Unassembled WGS sequence"/>
</dbReference>
<gene>
    <name evidence="1" type="ORF">B0T14DRAFT_496208</name>
</gene>
<dbReference type="EMBL" id="JAULSU010000004">
    <property type="protein sequence ID" value="KAK0619467.1"/>
    <property type="molecule type" value="Genomic_DNA"/>
</dbReference>
<proteinExistence type="predicted"/>
<comment type="caution">
    <text evidence="1">The sequence shown here is derived from an EMBL/GenBank/DDBJ whole genome shotgun (WGS) entry which is preliminary data.</text>
</comment>
<protein>
    <submittedName>
        <fullName evidence="1">Uncharacterized protein</fullName>
    </submittedName>
</protein>
<organism evidence="1 2">
    <name type="scientific">Immersiella caudata</name>
    <dbReference type="NCBI Taxonomy" id="314043"/>
    <lineage>
        <taxon>Eukaryota</taxon>
        <taxon>Fungi</taxon>
        <taxon>Dikarya</taxon>
        <taxon>Ascomycota</taxon>
        <taxon>Pezizomycotina</taxon>
        <taxon>Sordariomycetes</taxon>
        <taxon>Sordariomycetidae</taxon>
        <taxon>Sordariales</taxon>
        <taxon>Lasiosphaeriaceae</taxon>
        <taxon>Immersiella</taxon>
    </lineage>
</organism>
<keyword evidence="2" id="KW-1185">Reference proteome</keyword>
<evidence type="ECO:0000313" key="1">
    <source>
        <dbReference type="EMBL" id="KAK0619467.1"/>
    </source>
</evidence>
<evidence type="ECO:0000313" key="2">
    <source>
        <dbReference type="Proteomes" id="UP001175000"/>
    </source>
</evidence>
<reference evidence="1" key="1">
    <citation type="submission" date="2023-06" db="EMBL/GenBank/DDBJ databases">
        <title>Genome-scale phylogeny and comparative genomics of the fungal order Sordariales.</title>
        <authorList>
            <consortium name="Lawrence Berkeley National Laboratory"/>
            <person name="Hensen N."/>
            <person name="Bonometti L."/>
            <person name="Westerberg I."/>
            <person name="Brannstrom I.O."/>
            <person name="Guillou S."/>
            <person name="Cros-Aarteil S."/>
            <person name="Calhoun S."/>
            <person name="Haridas S."/>
            <person name="Kuo A."/>
            <person name="Mondo S."/>
            <person name="Pangilinan J."/>
            <person name="Riley R."/>
            <person name="Labutti K."/>
            <person name="Andreopoulos B."/>
            <person name="Lipzen A."/>
            <person name="Chen C."/>
            <person name="Yanf M."/>
            <person name="Daum C."/>
            <person name="Ng V."/>
            <person name="Clum A."/>
            <person name="Steindorff A."/>
            <person name="Ohm R."/>
            <person name="Martin F."/>
            <person name="Silar P."/>
            <person name="Natvig D."/>
            <person name="Lalanne C."/>
            <person name="Gautier V."/>
            <person name="Ament-Velasquez S.L."/>
            <person name="Kruys A."/>
            <person name="Hutchinson M.I."/>
            <person name="Powell A.J."/>
            <person name="Barry K."/>
            <person name="Miller A.N."/>
            <person name="Grigoriev I.V."/>
            <person name="Debuchy R."/>
            <person name="Gladieux P."/>
            <person name="Thoren M.H."/>
            <person name="Johannesson H."/>
        </authorList>
    </citation>
    <scope>NUCLEOTIDE SEQUENCE</scope>
    <source>
        <strain evidence="1">CBS 606.72</strain>
    </source>
</reference>
<dbReference type="AlphaFoldDB" id="A0AA39WQ67"/>
<accession>A0AA39WQ67</accession>
<sequence>MITSSPQAEEAERETMRLKIYADSLMRDLIVMEDTLTRAQAIHSSMKPDVLSPIPTMWTVGCTISAIAVPVRALVGVSIAGAIAGAVSLAAPTVWHSAQSKSLERNASKLRELKSAIENGADLTMYADYLSHKHFGTLKSIAAEIKASRERISDDSS</sequence>